<evidence type="ECO:0000256" key="2">
    <source>
        <dbReference type="ARBA" id="ARBA00024438"/>
    </source>
</evidence>
<evidence type="ECO:0000259" key="5">
    <source>
        <dbReference type="Pfam" id="PF13490"/>
    </source>
</evidence>
<gene>
    <name evidence="6" type="ORF">JOC94_000373</name>
</gene>
<dbReference type="EMBL" id="JAFBFH010000002">
    <property type="protein sequence ID" value="MBM7713405.1"/>
    <property type="molecule type" value="Genomic_DNA"/>
</dbReference>
<comment type="similarity">
    <text evidence="1">Belongs to the zinc-associated anti-sigma factor (ZAS) superfamily. Anti-sigma-W factor family.</text>
</comment>
<feature type="domain" description="Putative zinc-finger" evidence="5">
    <location>
        <begin position="6"/>
        <end position="37"/>
    </location>
</feature>
<dbReference type="RefSeq" id="WP_205178160.1">
    <property type="nucleotide sequence ID" value="NZ_JAFBFH010000002.1"/>
</dbReference>
<evidence type="ECO:0000256" key="4">
    <source>
        <dbReference type="SAM" id="Phobius"/>
    </source>
</evidence>
<evidence type="ECO:0000256" key="1">
    <source>
        <dbReference type="ARBA" id="ARBA00024353"/>
    </source>
</evidence>
<accession>A0ABS2R1Y8</accession>
<keyword evidence="4" id="KW-0472">Membrane</keyword>
<dbReference type="Proteomes" id="UP000823485">
    <property type="component" value="Unassembled WGS sequence"/>
</dbReference>
<dbReference type="Gene3D" id="1.10.10.1320">
    <property type="entry name" value="Anti-sigma factor, zinc-finger domain"/>
    <property type="match status" value="1"/>
</dbReference>
<evidence type="ECO:0000256" key="3">
    <source>
        <dbReference type="SAM" id="Coils"/>
    </source>
</evidence>
<keyword evidence="4" id="KW-1133">Transmembrane helix</keyword>
<keyword evidence="7" id="KW-1185">Reference proteome</keyword>
<dbReference type="InterPro" id="IPR041916">
    <property type="entry name" value="Anti_sigma_zinc_sf"/>
</dbReference>
<proteinExistence type="inferred from homology"/>
<name>A0ABS2R1Y8_9BACI</name>
<dbReference type="Pfam" id="PF13490">
    <property type="entry name" value="zf-HC2"/>
    <property type="match status" value="1"/>
</dbReference>
<keyword evidence="4" id="KW-0812">Transmembrane</keyword>
<comment type="caution">
    <text evidence="6">The sequence shown here is derived from an EMBL/GenBank/DDBJ whole genome shotgun (WGS) entry which is preliminary data.</text>
</comment>
<reference evidence="6 7" key="1">
    <citation type="submission" date="2021-01" db="EMBL/GenBank/DDBJ databases">
        <title>Genomic Encyclopedia of Type Strains, Phase IV (KMG-IV): sequencing the most valuable type-strain genomes for metagenomic binning, comparative biology and taxonomic classification.</title>
        <authorList>
            <person name="Goeker M."/>
        </authorList>
    </citation>
    <scope>NUCLEOTIDE SEQUENCE [LARGE SCALE GENOMIC DNA]</scope>
    <source>
        <strain evidence="6 7">DSM 105453</strain>
    </source>
</reference>
<evidence type="ECO:0000313" key="7">
    <source>
        <dbReference type="Proteomes" id="UP000823485"/>
    </source>
</evidence>
<dbReference type="InterPro" id="IPR027383">
    <property type="entry name" value="Znf_put"/>
</dbReference>
<protein>
    <recommendedName>
        <fullName evidence="2">Anti-sigma-W factor RsiW</fullName>
    </recommendedName>
</protein>
<feature type="transmembrane region" description="Helical" evidence="4">
    <location>
        <begin position="76"/>
        <end position="97"/>
    </location>
</feature>
<evidence type="ECO:0000313" key="6">
    <source>
        <dbReference type="EMBL" id="MBM7713405.1"/>
    </source>
</evidence>
<sequence>MNHSVFRDLVPNYIENLTTEETNRQMEKHMEQCEDCREYVKEMREDLSIERRNEQKEENRNIDYLKKVRLKNRKKIITITGALLSLFLVLSISYYFLFVHMWMADKNDVETTIQQQDSKVTLTFQSKNDNRYLLAVGNQTAKHDYTDFITIYESWNVFSDTKLNPFSELAKARQDGDRITYIFLDENTLLLDNGEKKKLTDEDKITIEYKDHSEVIRLKDLYRAKNNN</sequence>
<keyword evidence="3" id="KW-0175">Coiled coil</keyword>
<organism evidence="6 7">
    <name type="scientific">Siminovitchia thermophila</name>
    <dbReference type="NCBI Taxonomy" id="1245522"/>
    <lineage>
        <taxon>Bacteria</taxon>
        <taxon>Bacillati</taxon>
        <taxon>Bacillota</taxon>
        <taxon>Bacilli</taxon>
        <taxon>Bacillales</taxon>
        <taxon>Bacillaceae</taxon>
        <taxon>Siminovitchia</taxon>
    </lineage>
</organism>
<feature type="coiled-coil region" evidence="3">
    <location>
        <begin position="26"/>
        <end position="60"/>
    </location>
</feature>